<dbReference type="EMBL" id="CP117466">
    <property type="protein sequence ID" value="WDA13678.1"/>
    <property type="molecule type" value="Genomic_DNA"/>
</dbReference>
<dbReference type="InterPro" id="IPR046346">
    <property type="entry name" value="Aminoacid_DH-like_N_sf"/>
</dbReference>
<dbReference type="Proteomes" id="UP001216899">
    <property type="component" value="Chromosome"/>
</dbReference>
<dbReference type="InterPro" id="IPR036291">
    <property type="entry name" value="NAD(P)-bd_dom_sf"/>
</dbReference>
<evidence type="ECO:0000256" key="1">
    <source>
        <dbReference type="ARBA" id="ARBA00004871"/>
    </source>
</evidence>
<gene>
    <name evidence="5" type="ORF">PRL19_05325</name>
</gene>
<dbReference type="InterPro" id="IPR022893">
    <property type="entry name" value="Shikimate_DH_fam"/>
</dbReference>
<dbReference type="InterPro" id="IPR013708">
    <property type="entry name" value="Shikimate_DH-bd_N"/>
</dbReference>
<dbReference type="SUPFAM" id="SSF53223">
    <property type="entry name" value="Aminoacid dehydrogenase-like, N-terminal domain"/>
    <property type="match status" value="1"/>
</dbReference>
<comment type="pathway">
    <text evidence="1">Metabolic intermediate biosynthesis; chorismate biosynthesis; chorismate from D-erythrose 4-phosphate and phosphoenolpyruvate: step 4/7.</text>
</comment>
<keyword evidence="3" id="KW-0057">Aromatic amino acid biosynthesis</keyword>
<protein>
    <submittedName>
        <fullName evidence="5">Shikimate dehydrogenase</fullName>
    </submittedName>
</protein>
<reference evidence="5 6" key="1">
    <citation type="submission" date="2023-02" db="EMBL/GenBank/DDBJ databases">
        <title>Whole genome sequenc of Paracoccus marcusii MBLB0836.</title>
        <authorList>
            <person name="Seo M.-J."/>
            <person name="Cho E.-S."/>
            <person name="Hwang C.Y."/>
        </authorList>
    </citation>
    <scope>NUCLEOTIDE SEQUENCE [LARGE SCALE GENOMIC DNA]</scope>
    <source>
        <strain evidence="5 6">MBLB0836</strain>
    </source>
</reference>
<evidence type="ECO:0000313" key="5">
    <source>
        <dbReference type="EMBL" id="WDA13678.1"/>
    </source>
</evidence>
<evidence type="ECO:0000259" key="4">
    <source>
        <dbReference type="Pfam" id="PF08501"/>
    </source>
</evidence>
<evidence type="ECO:0000256" key="3">
    <source>
        <dbReference type="ARBA" id="ARBA00023141"/>
    </source>
</evidence>
<sequence length="286" mass="29934">MKDLTMTDTILLGLIGDNIAASQSPRLHRLAGLQNGRRVRYDSLIPAVEGLDFDALFARCAAGGYRGINVTYPYKEVVAGRLRIDDPLVRAIGACNTVLFDPEGPRGFNTDYSGFVAAYRRVRGERAPGAVLMIGAGGVGRAVAFGLIALGATEIRLADRDAAKADGLADALRRAAPGLVVRTGTDAAALAPGAQGLINCTPVGMVGYGGTPLPADLMMGAEWVFDAVYTPVDTPFLRDAGAAGLDVISGYELFVGQGVDAWAIFTGLPLEEVRLRDDLAAGRDAP</sequence>
<feature type="domain" description="Shikimate dehydrogenase substrate binding N-terminal" evidence="4">
    <location>
        <begin position="14"/>
        <end position="98"/>
    </location>
</feature>
<evidence type="ECO:0000256" key="2">
    <source>
        <dbReference type="ARBA" id="ARBA00023002"/>
    </source>
</evidence>
<dbReference type="Gene3D" id="3.40.50.10860">
    <property type="entry name" value="Leucine Dehydrogenase, chain A, domain 1"/>
    <property type="match status" value="1"/>
</dbReference>
<dbReference type="PANTHER" id="PTHR21089">
    <property type="entry name" value="SHIKIMATE DEHYDROGENASE"/>
    <property type="match status" value="1"/>
</dbReference>
<dbReference type="RefSeq" id="WP_273744132.1">
    <property type="nucleotide sequence ID" value="NZ_CP117466.1"/>
</dbReference>
<dbReference type="PANTHER" id="PTHR21089:SF1">
    <property type="entry name" value="BIFUNCTIONAL 3-DEHYDROQUINATE DEHYDRATASE_SHIKIMATE DEHYDROGENASE, CHLOROPLASTIC"/>
    <property type="match status" value="1"/>
</dbReference>
<dbReference type="SUPFAM" id="SSF51735">
    <property type="entry name" value="NAD(P)-binding Rossmann-fold domains"/>
    <property type="match status" value="1"/>
</dbReference>
<organism evidence="5 6">
    <name type="scientific">Paracoccus marcusii</name>
    <dbReference type="NCBI Taxonomy" id="59779"/>
    <lineage>
        <taxon>Bacteria</taxon>
        <taxon>Pseudomonadati</taxon>
        <taxon>Pseudomonadota</taxon>
        <taxon>Alphaproteobacteria</taxon>
        <taxon>Rhodobacterales</taxon>
        <taxon>Paracoccaceae</taxon>
        <taxon>Paracoccus</taxon>
    </lineage>
</organism>
<accession>A0ABY7UY19</accession>
<evidence type="ECO:0000313" key="6">
    <source>
        <dbReference type="Proteomes" id="UP001216899"/>
    </source>
</evidence>
<dbReference type="Pfam" id="PF08501">
    <property type="entry name" value="Shikimate_dh_N"/>
    <property type="match status" value="1"/>
</dbReference>
<name>A0ABY7UY19_9RHOB</name>
<dbReference type="Gene3D" id="3.40.50.720">
    <property type="entry name" value="NAD(P)-binding Rossmann-like Domain"/>
    <property type="match status" value="1"/>
</dbReference>
<keyword evidence="3" id="KW-0028">Amino-acid biosynthesis</keyword>
<proteinExistence type="predicted"/>
<dbReference type="CDD" id="cd01065">
    <property type="entry name" value="NAD_bind_Shikimate_DH"/>
    <property type="match status" value="1"/>
</dbReference>
<keyword evidence="6" id="KW-1185">Reference proteome</keyword>
<keyword evidence="2" id="KW-0560">Oxidoreductase</keyword>